<dbReference type="Pfam" id="PF14849">
    <property type="entry name" value="YidC_periplas"/>
    <property type="match status" value="1"/>
</dbReference>
<comment type="subcellular location">
    <subcellularLocation>
        <location evidence="1">Cell inner membrane</location>
        <topology evidence="1">Multi-pass membrane protein</topology>
    </subcellularLocation>
    <subcellularLocation>
        <location evidence="13">Cell membrane</location>
        <topology evidence="13">Multi-pass membrane protein</topology>
    </subcellularLocation>
</comment>
<keyword evidence="4 13" id="KW-0813">Transport</keyword>
<dbReference type="InterPro" id="IPR001708">
    <property type="entry name" value="YidC/ALB3/OXA1/COX18"/>
</dbReference>
<organism evidence="16 17">
    <name type="scientific">Buchnera aphidicola</name>
    <name type="common">Nipponaphis monzeni</name>
    <dbReference type="NCBI Taxonomy" id="2495405"/>
    <lineage>
        <taxon>Bacteria</taxon>
        <taxon>Pseudomonadati</taxon>
        <taxon>Pseudomonadota</taxon>
        <taxon>Gammaproteobacteria</taxon>
        <taxon>Enterobacterales</taxon>
        <taxon>Erwiniaceae</taxon>
        <taxon>Buchnera</taxon>
    </lineage>
</organism>
<keyword evidence="6 13" id="KW-0812">Transmembrane</keyword>
<dbReference type="InterPro" id="IPR047196">
    <property type="entry name" value="YidC_ALB_C"/>
</dbReference>
<dbReference type="PANTHER" id="PTHR12428:SF65">
    <property type="entry name" value="CYTOCHROME C OXIDASE ASSEMBLY PROTEIN COX18, MITOCHONDRIAL"/>
    <property type="match status" value="1"/>
</dbReference>
<protein>
    <recommendedName>
        <fullName evidence="3 13">Membrane protein insertase YidC</fullName>
    </recommendedName>
    <alternativeName>
        <fullName evidence="12 13">Foldase YidC</fullName>
    </alternativeName>
    <alternativeName>
        <fullName evidence="11 13">Membrane integrase YidC</fullName>
    </alternativeName>
    <alternativeName>
        <fullName evidence="13">Membrane protein YidC</fullName>
    </alternativeName>
</protein>
<dbReference type="RefSeq" id="WP_158344467.1">
    <property type="nucleotide sequence ID" value="NZ_AP019379.1"/>
</dbReference>
<dbReference type="GO" id="GO:0051205">
    <property type="term" value="P:protein insertion into membrane"/>
    <property type="evidence" value="ECO:0007669"/>
    <property type="project" value="TreeGrafter"/>
</dbReference>
<proteinExistence type="inferred from homology"/>
<dbReference type="Proteomes" id="UP000317544">
    <property type="component" value="Chromosome"/>
</dbReference>
<keyword evidence="5 13" id="KW-1003">Cell membrane</keyword>
<dbReference type="AlphaFoldDB" id="A0A455T9N9"/>
<evidence type="ECO:0000256" key="3">
    <source>
        <dbReference type="ARBA" id="ARBA00015325"/>
    </source>
</evidence>
<gene>
    <name evidence="13 16" type="primary">yidC</name>
    <name evidence="16" type="ORF">BUCNMO_014</name>
</gene>
<dbReference type="InterPro" id="IPR019998">
    <property type="entry name" value="Membr_insert_YidC"/>
</dbReference>
<keyword evidence="9 13" id="KW-0472">Membrane</keyword>
<comment type="subunit">
    <text evidence="13">Interacts with the Sec translocase complex via SecD. Specifically interacts with transmembrane segments of nascent integral membrane proteins during membrane integration.</text>
</comment>
<feature type="transmembrane region" description="Helical" evidence="13">
    <location>
        <begin position="7"/>
        <end position="24"/>
    </location>
</feature>
<accession>A0A455T9N9</accession>
<dbReference type="PRINTS" id="PR00701">
    <property type="entry name" value="60KDINNERMP"/>
</dbReference>
<evidence type="ECO:0000256" key="2">
    <source>
        <dbReference type="ARBA" id="ARBA00010527"/>
    </source>
</evidence>
<evidence type="ECO:0000256" key="13">
    <source>
        <dbReference type="HAMAP-Rule" id="MF_01810"/>
    </source>
</evidence>
<evidence type="ECO:0000256" key="5">
    <source>
        <dbReference type="ARBA" id="ARBA00022475"/>
    </source>
</evidence>
<evidence type="ECO:0000256" key="10">
    <source>
        <dbReference type="ARBA" id="ARBA00023186"/>
    </source>
</evidence>
<dbReference type="Gene3D" id="2.70.98.90">
    <property type="match status" value="1"/>
</dbReference>
<evidence type="ECO:0000259" key="15">
    <source>
        <dbReference type="Pfam" id="PF14849"/>
    </source>
</evidence>
<dbReference type="InterPro" id="IPR038221">
    <property type="entry name" value="YidC_periplasmic_sf"/>
</dbReference>
<evidence type="ECO:0000256" key="7">
    <source>
        <dbReference type="ARBA" id="ARBA00022927"/>
    </source>
</evidence>
<evidence type="ECO:0000256" key="8">
    <source>
        <dbReference type="ARBA" id="ARBA00022989"/>
    </source>
</evidence>
<dbReference type="GO" id="GO:0005886">
    <property type="term" value="C:plasma membrane"/>
    <property type="evidence" value="ECO:0007669"/>
    <property type="project" value="UniProtKB-SubCell"/>
</dbReference>
<dbReference type="PRINTS" id="PR01900">
    <property type="entry name" value="YIDCPROTEIN"/>
</dbReference>
<dbReference type="GO" id="GO:0032977">
    <property type="term" value="F:membrane insertase activity"/>
    <property type="evidence" value="ECO:0007669"/>
    <property type="project" value="InterPro"/>
</dbReference>
<dbReference type="Pfam" id="PF02096">
    <property type="entry name" value="60KD_IMP"/>
    <property type="match status" value="1"/>
</dbReference>
<evidence type="ECO:0000256" key="1">
    <source>
        <dbReference type="ARBA" id="ARBA00004429"/>
    </source>
</evidence>
<feature type="domain" description="Membrane insertase YidC/Oxa/ALB C-terminal" evidence="14">
    <location>
        <begin position="350"/>
        <end position="528"/>
    </location>
</feature>
<feature type="domain" description="Membrane insertase YidC N-terminal" evidence="15">
    <location>
        <begin position="57"/>
        <end position="339"/>
    </location>
</feature>
<evidence type="ECO:0000313" key="16">
    <source>
        <dbReference type="EMBL" id="BBI01033.1"/>
    </source>
</evidence>
<keyword evidence="8 13" id="KW-1133">Transmembrane helix</keyword>
<dbReference type="CDD" id="cd20070">
    <property type="entry name" value="5TM_YidC_Alb3"/>
    <property type="match status" value="1"/>
</dbReference>
<keyword evidence="7 13" id="KW-0653">Protein transport</keyword>
<reference evidence="16 17" key="1">
    <citation type="journal article" date="2019" name="Proc. Natl. Acad. Sci. U.S.A.">
        <title>Exaggeration and cooption of innate immunity for social defense.</title>
        <authorList>
            <person name="Kutsukake M."/>
            <person name="Moriyama M."/>
            <person name="Shigenobu S."/>
            <person name="Meng X.-Y."/>
            <person name="Nikoh N."/>
            <person name="Noda C."/>
            <person name="Kobayashi S."/>
            <person name="Fukatsu T."/>
        </authorList>
    </citation>
    <scope>NUCLEOTIDE SEQUENCE [LARGE SCALE GENOMIC DNA]</scope>
    <source>
        <strain evidence="16 17">Nmo</strain>
    </source>
</reference>
<feature type="transmembrane region" description="Helical" evidence="13">
    <location>
        <begin position="494"/>
        <end position="516"/>
    </location>
</feature>
<keyword evidence="17" id="KW-1185">Reference proteome</keyword>
<comment type="similarity">
    <text evidence="2 13">Belongs to the OXA1/ALB3/YidC family. Type 1 subfamily.</text>
</comment>
<dbReference type="EMBL" id="AP019379">
    <property type="protein sequence ID" value="BBI01033.1"/>
    <property type="molecule type" value="Genomic_DNA"/>
</dbReference>
<dbReference type="PANTHER" id="PTHR12428">
    <property type="entry name" value="OXA1"/>
    <property type="match status" value="1"/>
</dbReference>
<evidence type="ECO:0000259" key="14">
    <source>
        <dbReference type="Pfam" id="PF02096"/>
    </source>
</evidence>
<dbReference type="HAMAP" id="MF_01810">
    <property type="entry name" value="YidC_type1"/>
    <property type="match status" value="1"/>
</dbReference>
<dbReference type="NCBIfam" id="TIGR03592">
    <property type="entry name" value="yidC_oxa1_cterm"/>
    <property type="match status" value="1"/>
</dbReference>
<dbReference type="OrthoDB" id="9780552at2"/>
<evidence type="ECO:0000313" key="17">
    <source>
        <dbReference type="Proteomes" id="UP000317544"/>
    </source>
</evidence>
<name>A0A455T9N9_9GAMM</name>
<keyword evidence="10 13" id="KW-0143">Chaperone</keyword>
<evidence type="ECO:0000256" key="6">
    <source>
        <dbReference type="ARBA" id="ARBA00022692"/>
    </source>
</evidence>
<evidence type="ECO:0000256" key="12">
    <source>
        <dbReference type="ARBA" id="ARBA00033342"/>
    </source>
</evidence>
<feature type="transmembrane region" description="Helical" evidence="13">
    <location>
        <begin position="416"/>
        <end position="436"/>
    </location>
</feature>
<evidence type="ECO:0000256" key="11">
    <source>
        <dbReference type="ARBA" id="ARBA00033245"/>
    </source>
</evidence>
<sequence length="534" mass="62914">MDFKRNCTIFIFLILIVLFWYIWYEKSSNDLHKTSRQYTKTQHFNNINNVEYLKDKVVIQTDVLKLVINKYGGDIEKVDLLKYKKKLNSLNYYRLLDTSKNFIYQAQSGLIGIDGPDNPIYNRRPHYITSKNSFKLNTGDHEIRVPMTWKSKEGVVIVKTFIFTPKQYNIKVNFDIFNNTNKCLKVIMFNQLKQTADKSKKLDFDTSDNTFRSFRGAAFSTITDKFHKHNFNDILNNKNIYIHTKVQWISMLQQYFVTAWIPNNNIENTIYTNNLGNGIVTIGYKSNVHQIKPYLKHTIYSKLWVGPKIQDKMALTANNLELTIDYGWLWFLSQPLFQLLNLIHQKISNWGFSIILITFIMKAIMFPLFKIQCVSMTKMRTIQPEINIIKNKYKNDKKKLSQEIINLYKINKINPLGGCLPMLIQMPIFLALYYMLMGSVELRHAPFILWIHDLSNKDPYYILPILMGSTMLLVQKTSPNNITLDKNQQNIMNVMPLVLTTFFLWFPSGLVLYYIINNLLTVIQQWLVSYNFKK</sequence>
<dbReference type="InterPro" id="IPR028053">
    <property type="entry name" value="Membr_insert_YidC_N"/>
</dbReference>
<dbReference type="NCBIfam" id="TIGR03593">
    <property type="entry name" value="yidC_nterm"/>
    <property type="match status" value="1"/>
</dbReference>
<comment type="function">
    <text evidence="13">Required for the insertion and/or proper folding and/or complex formation of integral membrane proteins into the membrane. Involved in integration of membrane proteins that insert both dependently and independently of the Sec translocase complex, as well as at least some lipoproteins. Aids folding of multispanning membrane proteins.</text>
</comment>
<feature type="transmembrane region" description="Helical" evidence="13">
    <location>
        <begin position="350"/>
        <end position="369"/>
    </location>
</feature>
<dbReference type="CDD" id="cd19961">
    <property type="entry name" value="EcYidC-like_peri"/>
    <property type="match status" value="1"/>
</dbReference>
<dbReference type="NCBIfam" id="NF002352">
    <property type="entry name" value="PRK01318.1-3"/>
    <property type="match status" value="1"/>
</dbReference>
<evidence type="ECO:0000256" key="9">
    <source>
        <dbReference type="ARBA" id="ARBA00023136"/>
    </source>
</evidence>
<dbReference type="InterPro" id="IPR028055">
    <property type="entry name" value="YidC/Oxa/ALB_C"/>
</dbReference>
<evidence type="ECO:0000256" key="4">
    <source>
        <dbReference type="ARBA" id="ARBA00022448"/>
    </source>
</evidence>
<dbReference type="GO" id="GO:0015031">
    <property type="term" value="P:protein transport"/>
    <property type="evidence" value="ECO:0007669"/>
    <property type="project" value="UniProtKB-KW"/>
</dbReference>